<accession>A0AAV4J1H8</accession>
<keyword evidence="2" id="KW-1185">Reference proteome</keyword>
<reference evidence="1 2" key="1">
    <citation type="journal article" date="2021" name="Elife">
        <title>Chloroplast acquisition without the gene transfer in kleptoplastic sea slugs, Plakobranchus ocellatus.</title>
        <authorList>
            <person name="Maeda T."/>
            <person name="Takahashi S."/>
            <person name="Yoshida T."/>
            <person name="Shimamura S."/>
            <person name="Takaki Y."/>
            <person name="Nagai Y."/>
            <person name="Toyoda A."/>
            <person name="Suzuki Y."/>
            <person name="Arimoto A."/>
            <person name="Ishii H."/>
            <person name="Satoh N."/>
            <person name="Nishiyama T."/>
            <person name="Hasebe M."/>
            <person name="Maruyama T."/>
            <person name="Minagawa J."/>
            <person name="Obokata J."/>
            <person name="Shigenobu S."/>
        </authorList>
    </citation>
    <scope>NUCLEOTIDE SEQUENCE [LARGE SCALE GENOMIC DNA]</scope>
</reference>
<name>A0AAV4J1H8_9GAST</name>
<comment type="caution">
    <text evidence="1">The sequence shown here is derived from an EMBL/GenBank/DDBJ whole genome shotgun (WGS) entry which is preliminary data.</text>
</comment>
<organism evidence="1 2">
    <name type="scientific">Elysia marginata</name>
    <dbReference type="NCBI Taxonomy" id="1093978"/>
    <lineage>
        <taxon>Eukaryota</taxon>
        <taxon>Metazoa</taxon>
        <taxon>Spiralia</taxon>
        <taxon>Lophotrochozoa</taxon>
        <taxon>Mollusca</taxon>
        <taxon>Gastropoda</taxon>
        <taxon>Heterobranchia</taxon>
        <taxon>Euthyneura</taxon>
        <taxon>Panpulmonata</taxon>
        <taxon>Sacoglossa</taxon>
        <taxon>Placobranchoidea</taxon>
        <taxon>Plakobranchidae</taxon>
        <taxon>Elysia</taxon>
    </lineage>
</organism>
<protein>
    <submittedName>
        <fullName evidence="1">Uncharacterized protein</fullName>
    </submittedName>
</protein>
<dbReference type="Proteomes" id="UP000762676">
    <property type="component" value="Unassembled WGS sequence"/>
</dbReference>
<dbReference type="AlphaFoldDB" id="A0AAV4J1H8"/>
<dbReference type="EMBL" id="BMAT01009868">
    <property type="protein sequence ID" value="GFS15307.1"/>
    <property type="molecule type" value="Genomic_DNA"/>
</dbReference>
<sequence length="85" mass="9792">MPQLPEHKLKIGDSNAMPLRHWGTSNHTLTPVLHHTRDTQERLVWASPTDMSQKLYSDLGDLLCELNPRAVCPYDKREERFGLVV</sequence>
<proteinExistence type="predicted"/>
<evidence type="ECO:0000313" key="2">
    <source>
        <dbReference type="Proteomes" id="UP000762676"/>
    </source>
</evidence>
<evidence type="ECO:0000313" key="1">
    <source>
        <dbReference type="EMBL" id="GFS15307.1"/>
    </source>
</evidence>
<gene>
    <name evidence="1" type="ORF">ElyMa_004929400</name>
</gene>